<keyword evidence="3" id="KW-1185">Reference proteome</keyword>
<gene>
    <name evidence="2" type="ORF">SAMN05660691_01495</name>
</gene>
<evidence type="ECO:0008006" key="4">
    <source>
        <dbReference type="Google" id="ProtNLM"/>
    </source>
</evidence>
<protein>
    <recommendedName>
        <fullName evidence="4">Lipocalin-like domain-containing protein</fullName>
    </recommendedName>
</protein>
<evidence type="ECO:0000313" key="2">
    <source>
        <dbReference type="EMBL" id="SEH79701.1"/>
    </source>
</evidence>
<feature type="signal peptide" evidence="1">
    <location>
        <begin position="1"/>
        <end position="20"/>
    </location>
</feature>
<proteinExistence type="predicted"/>
<dbReference type="EMBL" id="FNXF01000004">
    <property type="protein sequence ID" value="SEH79701.1"/>
    <property type="molecule type" value="Genomic_DNA"/>
</dbReference>
<dbReference type="Proteomes" id="UP000199371">
    <property type="component" value="Unassembled WGS sequence"/>
</dbReference>
<dbReference type="AlphaFoldDB" id="A0A1H6L0C5"/>
<name>A0A1H6L0C5_9GAMM</name>
<dbReference type="PROSITE" id="PS51257">
    <property type="entry name" value="PROKAR_LIPOPROTEIN"/>
    <property type="match status" value="1"/>
</dbReference>
<dbReference type="RefSeq" id="WP_092791866.1">
    <property type="nucleotide sequence ID" value="NZ_FNXF01000004.1"/>
</dbReference>
<keyword evidence="1" id="KW-0732">Signal</keyword>
<evidence type="ECO:0000313" key="3">
    <source>
        <dbReference type="Proteomes" id="UP000199371"/>
    </source>
</evidence>
<organism evidence="2 3">
    <name type="scientific">Rheinheimera pacifica</name>
    <dbReference type="NCBI Taxonomy" id="173990"/>
    <lineage>
        <taxon>Bacteria</taxon>
        <taxon>Pseudomonadati</taxon>
        <taxon>Pseudomonadota</taxon>
        <taxon>Gammaproteobacteria</taxon>
        <taxon>Chromatiales</taxon>
        <taxon>Chromatiaceae</taxon>
        <taxon>Rheinheimera</taxon>
    </lineage>
</organism>
<reference evidence="3" key="1">
    <citation type="submission" date="2016-10" db="EMBL/GenBank/DDBJ databases">
        <authorList>
            <person name="Varghese N."/>
            <person name="Submissions S."/>
        </authorList>
    </citation>
    <scope>NUCLEOTIDE SEQUENCE [LARGE SCALE GENOMIC DNA]</scope>
    <source>
        <strain evidence="3">DSM 17616</strain>
    </source>
</reference>
<accession>A0A1H6L0C5</accession>
<feature type="chain" id="PRO_5011462564" description="Lipocalin-like domain-containing protein" evidence="1">
    <location>
        <begin position="21"/>
        <end position="140"/>
    </location>
</feature>
<sequence>MRYISLLLMLFLLSCSNDNNKWYQGQWRVTDAKFPGISAMGMDDAKAWFGTKATYTDTKVSFADEVCDKPQFTLTTLAEDEFYSLYRARFVQLSIVGDATEVLTVGCPSDWLAPGAVLIKAENNTAYTLWDGVFFKLDKL</sequence>
<dbReference type="OrthoDB" id="6164633at2"/>
<evidence type="ECO:0000256" key="1">
    <source>
        <dbReference type="SAM" id="SignalP"/>
    </source>
</evidence>